<accession>A0A0J8GC23</accession>
<feature type="transmembrane region" description="Helical" evidence="1">
    <location>
        <begin position="300"/>
        <end position="320"/>
    </location>
</feature>
<dbReference type="GO" id="GO:0140359">
    <property type="term" value="F:ABC-type transporter activity"/>
    <property type="evidence" value="ECO:0007669"/>
    <property type="project" value="InterPro"/>
</dbReference>
<feature type="transmembrane region" description="Helical" evidence="1">
    <location>
        <begin position="157"/>
        <end position="178"/>
    </location>
</feature>
<dbReference type="EMBL" id="AZHO01000030">
    <property type="protein sequence ID" value="KMT58479.1"/>
    <property type="molecule type" value="Genomic_DNA"/>
</dbReference>
<organism evidence="2 3">
    <name type="scientific">Listeria fleischmannii 1991</name>
    <dbReference type="NCBI Taxonomy" id="1430899"/>
    <lineage>
        <taxon>Bacteria</taxon>
        <taxon>Bacillati</taxon>
        <taxon>Bacillota</taxon>
        <taxon>Bacilli</taxon>
        <taxon>Bacillales</taxon>
        <taxon>Listeriaceae</taxon>
        <taxon>Listeria</taxon>
    </lineage>
</organism>
<dbReference type="Pfam" id="PF12679">
    <property type="entry name" value="ABC2_membrane_2"/>
    <property type="match status" value="1"/>
</dbReference>
<gene>
    <name evidence="2" type="ORF">X560_2305</name>
</gene>
<feature type="transmembrane region" description="Helical" evidence="1">
    <location>
        <begin position="223"/>
        <end position="242"/>
    </location>
</feature>
<evidence type="ECO:0000313" key="3">
    <source>
        <dbReference type="Proteomes" id="UP000052258"/>
    </source>
</evidence>
<protein>
    <submittedName>
        <fullName evidence="2">ABC transporter permease</fullName>
    </submittedName>
</protein>
<dbReference type="AlphaFoldDB" id="A0A0J8GC23"/>
<dbReference type="PANTHER" id="PTHR37305:SF2">
    <property type="entry name" value="BACITRACIN TRANSPORT PERMEASE PROTEIN BCRB"/>
    <property type="match status" value="1"/>
</dbReference>
<dbReference type="PANTHER" id="PTHR37305">
    <property type="entry name" value="INTEGRAL MEMBRANE PROTEIN-RELATED"/>
    <property type="match status" value="1"/>
</dbReference>
<dbReference type="RefSeq" id="WP_059140195.1">
    <property type="nucleotide sequence ID" value="NZ_KQ130619.1"/>
</dbReference>
<evidence type="ECO:0000313" key="2">
    <source>
        <dbReference type="EMBL" id="KMT58479.1"/>
    </source>
</evidence>
<keyword evidence="3" id="KW-1185">Reference proteome</keyword>
<dbReference type="PATRIC" id="fig|1430899.3.peg.2353"/>
<sequence>MNQLVYNEQLKLWRKRRVFIILILVALISGIFTYAQYRQHEEDVKKAGTTDWHIQVQERIIDLENRLGSGRLPDDYQAYFKVLKGQLQYYLDHDINPNAPGAPMFLKTFVENGISLLFPLFMMVIAADLISAEMSSGTIKFLLTRPVSRARILTSKYISLLLSISAIIVLSGLTAYLISGPVFGYGGWGAPVLTGFQVSGDTIDTSNVYQLPIYQLLIMEFGLAWFVSIIVGILTIFVSVIVRQTAAVMGIMLAALITGTILTNLVNAWPSAKYLFMVNLQLTNYLNGTAPPVSGMTLEFSMLVLFIWGLTSCVLSYFIFTKQDISS</sequence>
<name>A0A0J8GC23_9LIST</name>
<feature type="transmembrane region" description="Helical" evidence="1">
    <location>
        <begin position="249"/>
        <end position="269"/>
    </location>
</feature>
<keyword evidence="1" id="KW-1133">Transmembrane helix</keyword>
<dbReference type="Proteomes" id="UP000052258">
    <property type="component" value="Unassembled WGS sequence"/>
</dbReference>
<evidence type="ECO:0000256" key="1">
    <source>
        <dbReference type="SAM" id="Phobius"/>
    </source>
</evidence>
<dbReference type="OrthoDB" id="8613028at2"/>
<comment type="caution">
    <text evidence="2">The sequence shown here is derived from an EMBL/GenBank/DDBJ whole genome shotgun (WGS) entry which is preliminary data.</text>
</comment>
<dbReference type="GO" id="GO:0005886">
    <property type="term" value="C:plasma membrane"/>
    <property type="evidence" value="ECO:0007669"/>
    <property type="project" value="UniProtKB-SubCell"/>
</dbReference>
<feature type="transmembrane region" description="Helical" evidence="1">
    <location>
        <begin position="114"/>
        <end position="136"/>
    </location>
</feature>
<keyword evidence="1" id="KW-0812">Transmembrane</keyword>
<reference evidence="2 3" key="1">
    <citation type="journal article" date="2015" name="Genome Biol. Evol.">
        <title>Comparative Genomics of Listeria Sensu Lato: Genus-Wide Differences in Evolutionary Dynamics and the Progressive Gain of Complex, Potentially Pathogenicity-Related Traits through Lateral Gene Transfer.</title>
        <authorList>
            <person name="Chiara M."/>
            <person name="Caruso M."/>
            <person name="D'Erchia A.M."/>
            <person name="Manzari C."/>
            <person name="Fraccalvieri R."/>
            <person name="Goffredo E."/>
            <person name="Latorre L."/>
            <person name="Miccolupo A."/>
            <person name="Padalino I."/>
            <person name="Santagada G."/>
            <person name="Chiocco D."/>
            <person name="Pesole G."/>
            <person name="Horner D.S."/>
            <person name="Parisi A."/>
        </authorList>
    </citation>
    <scope>NUCLEOTIDE SEQUENCE [LARGE SCALE GENOMIC DNA]</scope>
    <source>
        <strain evidence="2 3">1991</strain>
    </source>
</reference>
<feature type="transmembrane region" description="Helical" evidence="1">
    <location>
        <begin position="18"/>
        <end position="37"/>
    </location>
</feature>
<proteinExistence type="predicted"/>
<keyword evidence="1" id="KW-0472">Membrane</keyword>